<dbReference type="EMBL" id="JACBZA010000001">
    <property type="protein sequence ID" value="NYH85385.1"/>
    <property type="molecule type" value="Genomic_DNA"/>
</dbReference>
<dbReference type="Proteomes" id="UP000533017">
    <property type="component" value="Unassembled WGS sequence"/>
</dbReference>
<dbReference type="Pfam" id="PF00582">
    <property type="entry name" value="Usp"/>
    <property type="match status" value="1"/>
</dbReference>
<dbReference type="InterPro" id="IPR014729">
    <property type="entry name" value="Rossmann-like_a/b/a_fold"/>
</dbReference>
<dbReference type="PRINTS" id="PR01438">
    <property type="entry name" value="UNVRSLSTRESS"/>
</dbReference>
<evidence type="ECO:0000313" key="6">
    <source>
        <dbReference type="Proteomes" id="UP000533017"/>
    </source>
</evidence>
<dbReference type="PANTHER" id="PTHR31964">
    <property type="entry name" value="ADENINE NUCLEOTIDE ALPHA HYDROLASES-LIKE SUPERFAMILY PROTEIN"/>
    <property type="match status" value="1"/>
</dbReference>
<keyword evidence="6" id="KW-1185">Reference proteome</keyword>
<evidence type="ECO:0000313" key="3">
    <source>
        <dbReference type="EMBL" id="NYH85385.1"/>
    </source>
</evidence>
<evidence type="ECO:0000313" key="4">
    <source>
        <dbReference type="EMBL" id="SFH44251.1"/>
    </source>
</evidence>
<dbReference type="InterPro" id="IPR006016">
    <property type="entry name" value="UspA"/>
</dbReference>
<evidence type="ECO:0000259" key="2">
    <source>
        <dbReference type="Pfam" id="PF00582"/>
    </source>
</evidence>
<dbReference type="OrthoDB" id="6174426at2"/>
<dbReference type="AlphaFoldDB" id="A0A1I3A4P7"/>
<gene>
    <name evidence="3" type="ORF">FHR37_004236</name>
    <name evidence="4" type="ORF">SAMN05421678_1185</name>
</gene>
<name>A0A1I3A4P7_9ACTN</name>
<protein>
    <submittedName>
        <fullName evidence="3">Nucleotide-binding universal stress UspA family protein</fullName>
    </submittedName>
    <submittedName>
        <fullName evidence="4">Nucleotide-binding universal stress protein, UspA family</fullName>
    </submittedName>
</protein>
<comment type="similarity">
    <text evidence="1">Belongs to the universal stress protein A family.</text>
</comment>
<accession>A0A1I3A4P7</accession>
<reference evidence="3 6" key="2">
    <citation type="submission" date="2020-07" db="EMBL/GenBank/DDBJ databases">
        <title>Sequencing the genomes of 1000 actinobacteria strains.</title>
        <authorList>
            <person name="Klenk H.-P."/>
        </authorList>
    </citation>
    <scope>NUCLEOTIDE SEQUENCE [LARGE SCALE GENOMIC DNA]</scope>
    <source>
        <strain evidence="3 6">DSM 45117</strain>
    </source>
</reference>
<dbReference type="Gene3D" id="3.40.50.620">
    <property type="entry name" value="HUPs"/>
    <property type="match status" value="1"/>
</dbReference>
<dbReference type="RefSeq" id="WP_092888139.1">
    <property type="nucleotide sequence ID" value="NZ_FOOI01000018.1"/>
</dbReference>
<evidence type="ECO:0000256" key="1">
    <source>
        <dbReference type="ARBA" id="ARBA00008791"/>
    </source>
</evidence>
<proteinExistence type="inferred from homology"/>
<dbReference type="PANTHER" id="PTHR31964:SF113">
    <property type="entry name" value="USPA DOMAIN-CONTAINING PROTEIN"/>
    <property type="match status" value="1"/>
</dbReference>
<dbReference type="SUPFAM" id="SSF52402">
    <property type="entry name" value="Adenine nucleotide alpha hydrolases-like"/>
    <property type="match status" value="1"/>
</dbReference>
<dbReference type="EMBL" id="FOOI01000018">
    <property type="protein sequence ID" value="SFH44251.1"/>
    <property type="molecule type" value="Genomic_DNA"/>
</dbReference>
<dbReference type="Proteomes" id="UP000199052">
    <property type="component" value="Unassembled WGS sequence"/>
</dbReference>
<evidence type="ECO:0000313" key="5">
    <source>
        <dbReference type="Proteomes" id="UP000199052"/>
    </source>
</evidence>
<sequence>MTEVRQPPQPRIVVGVDGSEVSVDALRWALRQAQISGGVAEAVCVWDLPTAYTVGPTVFTGEDFADAAERSLAAAVEQVAAVYPDVLLESQVQRGHAAEVLLDRAKNADLLVVGSRGHGGFVGTLLGSVSLQCVQHAPCPVVVVRSGATCRSDR</sequence>
<dbReference type="InterPro" id="IPR006015">
    <property type="entry name" value="Universal_stress_UspA"/>
</dbReference>
<organism evidence="4 5">
    <name type="scientific">Actinopolymorpha cephalotaxi</name>
    <dbReference type="NCBI Taxonomy" id="504797"/>
    <lineage>
        <taxon>Bacteria</taxon>
        <taxon>Bacillati</taxon>
        <taxon>Actinomycetota</taxon>
        <taxon>Actinomycetes</taxon>
        <taxon>Propionibacteriales</taxon>
        <taxon>Actinopolymorphaceae</taxon>
        <taxon>Actinopolymorpha</taxon>
    </lineage>
</organism>
<reference evidence="4 5" key="1">
    <citation type="submission" date="2016-10" db="EMBL/GenBank/DDBJ databases">
        <authorList>
            <person name="de Groot N.N."/>
        </authorList>
    </citation>
    <scope>NUCLEOTIDE SEQUENCE [LARGE SCALE GENOMIC DNA]</scope>
    <source>
        <strain evidence="4 5">CPCC 202808</strain>
    </source>
</reference>
<feature type="domain" description="UspA" evidence="2">
    <location>
        <begin position="11"/>
        <end position="145"/>
    </location>
</feature>